<evidence type="ECO:0000313" key="1">
    <source>
        <dbReference type="EnsemblPlants" id="AVESA.00010b.r2.5DG0973560.1.CDS"/>
    </source>
</evidence>
<organism evidence="1 2">
    <name type="scientific">Avena sativa</name>
    <name type="common">Oat</name>
    <dbReference type="NCBI Taxonomy" id="4498"/>
    <lineage>
        <taxon>Eukaryota</taxon>
        <taxon>Viridiplantae</taxon>
        <taxon>Streptophyta</taxon>
        <taxon>Embryophyta</taxon>
        <taxon>Tracheophyta</taxon>
        <taxon>Spermatophyta</taxon>
        <taxon>Magnoliopsida</taxon>
        <taxon>Liliopsida</taxon>
        <taxon>Poales</taxon>
        <taxon>Poaceae</taxon>
        <taxon>BOP clade</taxon>
        <taxon>Pooideae</taxon>
        <taxon>Poodae</taxon>
        <taxon>Poeae</taxon>
        <taxon>Poeae Chloroplast Group 1 (Aveneae type)</taxon>
        <taxon>Aveninae</taxon>
        <taxon>Avena</taxon>
    </lineage>
</organism>
<proteinExistence type="predicted"/>
<evidence type="ECO:0000313" key="2">
    <source>
        <dbReference type="Proteomes" id="UP001732700"/>
    </source>
</evidence>
<reference evidence="1" key="2">
    <citation type="submission" date="2025-09" db="UniProtKB">
        <authorList>
            <consortium name="EnsemblPlants"/>
        </authorList>
    </citation>
    <scope>IDENTIFICATION</scope>
</reference>
<reference evidence="1" key="1">
    <citation type="submission" date="2021-05" db="EMBL/GenBank/DDBJ databases">
        <authorList>
            <person name="Scholz U."/>
            <person name="Mascher M."/>
            <person name="Fiebig A."/>
        </authorList>
    </citation>
    <scope>NUCLEOTIDE SEQUENCE [LARGE SCALE GENOMIC DNA]</scope>
</reference>
<keyword evidence="2" id="KW-1185">Reference proteome</keyword>
<sequence>METRSGRRLCSPPPPPPPPRGARRRRGPPDADLISALPDDILLLVLVRLRCVCTAARTGLLSRRWRGLWTRLPDLDFRRIAPATVKSALSCFAAVPVVSLLDIRIDVGHTAETNSLLRAAALLSPADLYFMFPGSREDRVTPIDLPCFHSTTSIRLVILVPVKPPTVGEFTALERLALIIGRFDDLGALLARCPRLRVLSVAYTGTLLLRIMPPSNSEFPALETVDLNGNIVDLGIFLNRCPRLHVISVTFRGMAPSSLEAALATMEAMEAHGATVSLLVIRIPIAQSDTATLLRAAARLSPQNLFLPLIPDTQGPEYSNVDLPCFHHATSIKIRMPNICLTQLLDGEFSELKKLSLRECIIDDLGSLVSRCPRLRVLKVKAATSKRDIRVHSTSLQKLVLGTYTECRSINIVTPMLKELEMEVHGDKDISVFISAPMVDKVSWRRSYTGLPIVFGFWHLQNLSLERRGLLTDKHLQNLSSEEAVLTSKSLQNLSERQGMLTINHALFVDMCASDPSNAELNFAQEIERVLVTNFSVLNIRLKAMGHVYGATLLRLFSVLLLVRTGMKILKIVLLRSKKTEVTQACSGNCPCDSPTTWRNQSISMSHLEEVEIKGVKGEDYEFDFLKSILRCAPSLKRMTVELGNGIRSYDYGGCTKKFNNISLEYPSVDFHVYFSGRLVFHACSSCS</sequence>
<name>A0ACD5YB95_AVESA</name>
<dbReference type="EnsemblPlants" id="AVESA.00010b.r2.5DG0973560.1">
    <property type="protein sequence ID" value="AVESA.00010b.r2.5DG0973560.1.CDS"/>
    <property type="gene ID" value="AVESA.00010b.r2.5DG0973560"/>
</dbReference>
<protein>
    <submittedName>
        <fullName evidence="1">Uncharacterized protein</fullName>
    </submittedName>
</protein>
<accession>A0ACD5YB95</accession>
<dbReference type="Proteomes" id="UP001732700">
    <property type="component" value="Chromosome 5D"/>
</dbReference>